<proteinExistence type="predicted"/>
<keyword evidence="4" id="KW-1185">Reference proteome</keyword>
<feature type="coiled-coil region" evidence="1">
    <location>
        <begin position="234"/>
        <end position="268"/>
    </location>
</feature>
<keyword evidence="1" id="KW-0175">Coiled coil</keyword>
<accession>A0A2V3J425</accession>
<dbReference type="Proteomes" id="UP000247409">
    <property type="component" value="Unassembled WGS sequence"/>
</dbReference>
<evidence type="ECO:0000256" key="2">
    <source>
        <dbReference type="SAM" id="MobiDB-lite"/>
    </source>
</evidence>
<sequence length="454" mass="50931">MPPSETSRIAQAECASTQFSPESNLSSLQLTQQDSLPTTCEDVKDKDPQVLFDDTSEAFDSQFAADELEESFDSPSAPPGAHEQQDSPEPALDLTGQVSTECASDTSAEIEPEAEPDLPSVSLPDIDGQQSFPSSTETPQESLHSHEEPHSCISPKNSPASSSGEPCHFSTSTSPFGPDPNCARCHTISAENDRLHRLVARLRFRLYEALETAQTHGQRLLRAACQDRIREITNEHAQQTTEILNRQKACFEEELEAMEKESHAAINDLQVQVQHERFEKEHMKRVFQRERDAALEKTNSIMQAVQRKIAHLHAKATRLEREKATLSAAHNEKQVMVEVLASAAAARDADRQKRELLSKAEEEERSRKNALIDSMQGEIKQLRARLEEEAQRSKSLLDKIEAMHLERDDEKERHAQDIVDCKTQSQKEEDRLGRLFASVLQDYANVQSDVSTND</sequence>
<evidence type="ECO:0000313" key="4">
    <source>
        <dbReference type="Proteomes" id="UP000247409"/>
    </source>
</evidence>
<feature type="region of interest" description="Disordered" evidence="2">
    <location>
        <begin position="1"/>
        <end position="33"/>
    </location>
</feature>
<gene>
    <name evidence="3" type="ORF">BWQ96_02082</name>
</gene>
<dbReference type="EMBL" id="NBIV01000016">
    <property type="protein sequence ID" value="PXF48130.1"/>
    <property type="molecule type" value="Genomic_DNA"/>
</dbReference>
<dbReference type="OrthoDB" id="5488at2759"/>
<feature type="compositionally biased region" description="Polar residues" evidence="2">
    <location>
        <begin position="96"/>
        <end position="107"/>
    </location>
</feature>
<organism evidence="3 4">
    <name type="scientific">Gracilariopsis chorda</name>
    <dbReference type="NCBI Taxonomy" id="448386"/>
    <lineage>
        <taxon>Eukaryota</taxon>
        <taxon>Rhodophyta</taxon>
        <taxon>Florideophyceae</taxon>
        <taxon>Rhodymeniophycidae</taxon>
        <taxon>Gracilariales</taxon>
        <taxon>Gracilariaceae</taxon>
        <taxon>Gracilariopsis</taxon>
    </lineage>
</organism>
<name>A0A2V3J425_9FLOR</name>
<comment type="caution">
    <text evidence="3">The sequence shown here is derived from an EMBL/GenBank/DDBJ whole genome shotgun (WGS) entry which is preliminary data.</text>
</comment>
<reference evidence="3 4" key="1">
    <citation type="journal article" date="2018" name="Mol. Biol. Evol.">
        <title>Analysis of the draft genome of the red seaweed Gracilariopsis chorda provides insights into genome size evolution in Rhodophyta.</title>
        <authorList>
            <person name="Lee J."/>
            <person name="Yang E.C."/>
            <person name="Graf L."/>
            <person name="Yang J.H."/>
            <person name="Qiu H."/>
            <person name="Zel Zion U."/>
            <person name="Chan C.X."/>
            <person name="Stephens T.G."/>
            <person name="Weber A.P.M."/>
            <person name="Boo G.H."/>
            <person name="Boo S.M."/>
            <person name="Kim K.M."/>
            <person name="Shin Y."/>
            <person name="Jung M."/>
            <person name="Lee S.J."/>
            <person name="Yim H.S."/>
            <person name="Lee J.H."/>
            <person name="Bhattacharya D."/>
            <person name="Yoon H.S."/>
        </authorList>
    </citation>
    <scope>NUCLEOTIDE SEQUENCE [LARGE SCALE GENOMIC DNA]</scope>
    <source>
        <strain evidence="3 4">SKKU-2015</strain>
        <tissue evidence="3">Whole body</tissue>
    </source>
</reference>
<feature type="compositionally biased region" description="Polar residues" evidence="2">
    <location>
        <begin position="128"/>
        <end position="142"/>
    </location>
</feature>
<feature type="region of interest" description="Disordered" evidence="2">
    <location>
        <begin position="65"/>
        <end position="179"/>
    </location>
</feature>
<dbReference type="AlphaFoldDB" id="A0A2V3J425"/>
<feature type="compositionally biased region" description="Polar residues" evidence="2">
    <location>
        <begin position="1"/>
        <end position="24"/>
    </location>
</feature>
<feature type="coiled-coil region" evidence="1">
    <location>
        <begin position="302"/>
        <end position="403"/>
    </location>
</feature>
<evidence type="ECO:0000313" key="3">
    <source>
        <dbReference type="EMBL" id="PXF48130.1"/>
    </source>
</evidence>
<protein>
    <submittedName>
        <fullName evidence="3">Uncharacterized protein</fullName>
    </submittedName>
</protein>
<evidence type="ECO:0000256" key="1">
    <source>
        <dbReference type="SAM" id="Coils"/>
    </source>
</evidence>
<feature type="compositionally biased region" description="Polar residues" evidence="2">
    <location>
        <begin position="154"/>
        <end position="175"/>
    </location>
</feature>